<keyword evidence="4" id="KW-0546">Nucleotide metabolism</keyword>
<dbReference type="Pfam" id="PF00383">
    <property type="entry name" value="dCMP_cyt_deam_1"/>
    <property type="match status" value="1"/>
</dbReference>
<dbReference type="PANTHER" id="PTHR11241:SF0">
    <property type="entry name" value="DEOXYURIDINE 5'-TRIPHOSPHATE NUCLEOTIDOHYDROLASE"/>
    <property type="match status" value="1"/>
</dbReference>
<dbReference type="InterPro" id="IPR033704">
    <property type="entry name" value="dUTPase_trimeric"/>
</dbReference>
<keyword evidence="3" id="KW-0378">Hydrolase</keyword>
<dbReference type="CDD" id="cd07557">
    <property type="entry name" value="trimeric_dUTPase"/>
    <property type="match status" value="1"/>
</dbReference>
<proteinExistence type="inferred from homology"/>
<dbReference type="Gene3D" id="3.40.140.10">
    <property type="entry name" value="Cytidine Deaminase, domain 2"/>
    <property type="match status" value="1"/>
</dbReference>
<dbReference type="STRING" id="1798002.A2478_05515"/>
<dbReference type="GO" id="GO:0006226">
    <property type="term" value="P:dUMP biosynthetic process"/>
    <property type="evidence" value="ECO:0007669"/>
    <property type="project" value="InterPro"/>
</dbReference>
<evidence type="ECO:0000313" key="7">
    <source>
        <dbReference type="EMBL" id="OGF31908.1"/>
    </source>
</evidence>
<dbReference type="NCBIfam" id="TIGR00576">
    <property type="entry name" value="dut"/>
    <property type="match status" value="1"/>
</dbReference>
<comment type="catalytic activity">
    <reaction evidence="5">
        <text>dUTP + H2O = dUMP + diphosphate + H(+)</text>
        <dbReference type="Rhea" id="RHEA:10248"/>
        <dbReference type="ChEBI" id="CHEBI:15377"/>
        <dbReference type="ChEBI" id="CHEBI:15378"/>
        <dbReference type="ChEBI" id="CHEBI:33019"/>
        <dbReference type="ChEBI" id="CHEBI:61555"/>
        <dbReference type="ChEBI" id="CHEBI:246422"/>
        <dbReference type="EC" id="3.6.1.23"/>
    </reaction>
</comment>
<dbReference type="InterPro" id="IPR029054">
    <property type="entry name" value="dUTPase-like"/>
</dbReference>
<comment type="similarity">
    <text evidence="1">Belongs to the dUTPase family.</text>
</comment>
<dbReference type="NCBIfam" id="NF001862">
    <property type="entry name" value="PRK00601.1"/>
    <property type="match status" value="1"/>
</dbReference>
<dbReference type="EMBL" id="MFGJ01000007">
    <property type="protein sequence ID" value="OGF31908.1"/>
    <property type="molecule type" value="Genomic_DNA"/>
</dbReference>
<evidence type="ECO:0000313" key="8">
    <source>
        <dbReference type="Proteomes" id="UP000179001"/>
    </source>
</evidence>
<dbReference type="InterPro" id="IPR002125">
    <property type="entry name" value="CMP_dCMP_dom"/>
</dbReference>
<dbReference type="SUPFAM" id="SSF51283">
    <property type="entry name" value="dUTPase-like"/>
    <property type="match status" value="1"/>
</dbReference>
<dbReference type="GO" id="GO:0004170">
    <property type="term" value="F:dUTP diphosphatase activity"/>
    <property type="evidence" value="ECO:0007669"/>
    <property type="project" value="UniProtKB-EC"/>
</dbReference>
<dbReference type="Gene3D" id="2.70.40.10">
    <property type="match status" value="1"/>
</dbReference>
<dbReference type="Pfam" id="PF00692">
    <property type="entry name" value="dUTPase"/>
    <property type="match status" value="1"/>
</dbReference>
<name>A0A1F5SYW3_9BACT</name>
<dbReference type="GO" id="GO:0000287">
    <property type="term" value="F:magnesium ion binding"/>
    <property type="evidence" value="ECO:0007669"/>
    <property type="project" value="InterPro"/>
</dbReference>
<sequence>MNGEKFTTLKVRKVRPDAKIPIRASDGAIGYDVYASIVFHSYDKKQTAELPIVINPGEKALIGIGVAMAIPWPFQAEVRPRSGIATKFKVQLLNSPGTIDPDFRGEAGCLLHNVGDTPFTVEKDMRIAQLIFTRVEIPEIVEVDELLDTKRSAGGFGHTGLIGEGLGTEQYDNEIEAIDRTYLEIAQAIGKRTPAQQGCVIVQDDTIISQGYCLVNQEDEVLISAEMDAVFRSAKLGHSTKNATMYLATKLVMDVDSIIKAGITTVVVFSFVNTGEWCDQLQSNNVQVRFVKNLKST</sequence>
<dbReference type="PROSITE" id="PS51747">
    <property type="entry name" value="CYT_DCMP_DEAMINASES_2"/>
    <property type="match status" value="1"/>
</dbReference>
<dbReference type="InterPro" id="IPR008181">
    <property type="entry name" value="dUTPase"/>
</dbReference>
<dbReference type="InterPro" id="IPR036157">
    <property type="entry name" value="dUTPase-like_sf"/>
</dbReference>
<dbReference type="PANTHER" id="PTHR11241">
    <property type="entry name" value="DEOXYURIDINE 5'-TRIPHOSPHATE NUCLEOTIDOHYDROLASE"/>
    <property type="match status" value="1"/>
</dbReference>
<organism evidence="7 8">
    <name type="scientific">Candidatus Falkowbacteria bacterium RIFOXYC2_FULL_36_12</name>
    <dbReference type="NCBI Taxonomy" id="1798002"/>
    <lineage>
        <taxon>Bacteria</taxon>
        <taxon>Candidatus Falkowiibacteriota</taxon>
    </lineage>
</organism>
<dbReference type="SUPFAM" id="SSF53927">
    <property type="entry name" value="Cytidine deaminase-like"/>
    <property type="match status" value="1"/>
</dbReference>
<evidence type="ECO:0000256" key="5">
    <source>
        <dbReference type="ARBA" id="ARBA00047686"/>
    </source>
</evidence>
<evidence type="ECO:0000259" key="6">
    <source>
        <dbReference type="PROSITE" id="PS51747"/>
    </source>
</evidence>
<dbReference type="InterPro" id="IPR016193">
    <property type="entry name" value="Cytidine_deaminase-like"/>
</dbReference>
<feature type="domain" description="CMP/dCMP-type deaminase" evidence="6">
    <location>
        <begin position="177"/>
        <end position="288"/>
    </location>
</feature>
<reference evidence="7 8" key="1">
    <citation type="journal article" date="2016" name="Nat. Commun.">
        <title>Thousands of microbial genomes shed light on interconnected biogeochemical processes in an aquifer system.</title>
        <authorList>
            <person name="Anantharaman K."/>
            <person name="Brown C.T."/>
            <person name="Hug L.A."/>
            <person name="Sharon I."/>
            <person name="Castelle C.J."/>
            <person name="Probst A.J."/>
            <person name="Thomas B.C."/>
            <person name="Singh A."/>
            <person name="Wilkins M.J."/>
            <person name="Karaoz U."/>
            <person name="Brodie E.L."/>
            <person name="Williams K.H."/>
            <person name="Hubbard S.S."/>
            <person name="Banfield J.F."/>
        </authorList>
    </citation>
    <scope>NUCLEOTIDE SEQUENCE [LARGE SCALE GENOMIC DNA]</scope>
</reference>
<dbReference type="AlphaFoldDB" id="A0A1F5SYW3"/>
<evidence type="ECO:0000256" key="4">
    <source>
        <dbReference type="ARBA" id="ARBA00023080"/>
    </source>
</evidence>
<evidence type="ECO:0000256" key="2">
    <source>
        <dbReference type="ARBA" id="ARBA00012379"/>
    </source>
</evidence>
<evidence type="ECO:0000256" key="3">
    <source>
        <dbReference type="ARBA" id="ARBA00022801"/>
    </source>
</evidence>
<protein>
    <recommendedName>
        <fullName evidence="2">dUTP diphosphatase</fullName>
        <ecNumber evidence="2">3.6.1.23</ecNumber>
    </recommendedName>
</protein>
<dbReference type="GO" id="GO:0046081">
    <property type="term" value="P:dUTP catabolic process"/>
    <property type="evidence" value="ECO:0007669"/>
    <property type="project" value="InterPro"/>
</dbReference>
<accession>A0A1F5SYW3</accession>
<dbReference type="Proteomes" id="UP000179001">
    <property type="component" value="Unassembled WGS sequence"/>
</dbReference>
<evidence type="ECO:0000256" key="1">
    <source>
        <dbReference type="ARBA" id="ARBA00006581"/>
    </source>
</evidence>
<comment type="caution">
    <text evidence="7">The sequence shown here is derived from an EMBL/GenBank/DDBJ whole genome shotgun (WGS) entry which is preliminary data.</text>
</comment>
<gene>
    <name evidence="7" type="ORF">A2478_05515</name>
</gene>
<dbReference type="EC" id="3.6.1.23" evidence="2"/>